<reference evidence="2" key="2">
    <citation type="submission" date="2021-02" db="EMBL/GenBank/DDBJ databases">
        <authorList>
            <person name="Kimball J.A."/>
            <person name="Haas M.W."/>
            <person name="Macchietto M."/>
            <person name="Kono T."/>
            <person name="Duquette J."/>
            <person name="Shao M."/>
        </authorList>
    </citation>
    <scope>NUCLEOTIDE SEQUENCE</scope>
    <source>
        <tissue evidence="2">Fresh leaf tissue</tissue>
    </source>
</reference>
<comment type="caution">
    <text evidence="2">The sequence shown here is derived from an EMBL/GenBank/DDBJ whole genome shotgun (WGS) entry which is preliminary data.</text>
</comment>
<gene>
    <name evidence="2" type="ORF">GUJ93_ZPchr0003g17357</name>
</gene>
<dbReference type="Proteomes" id="UP000729402">
    <property type="component" value="Unassembled WGS sequence"/>
</dbReference>
<dbReference type="AlphaFoldDB" id="A0A8J5SJ81"/>
<accession>A0A8J5SJ81</accession>
<keyword evidence="3" id="KW-1185">Reference proteome</keyword>
<evidence type="ECO:0000313" key="3">
    <source>
        <dbReference type="Proteomes" id="UP000729402"/>
    </source>
</evidence>
<protein>
    <submittedName>
        <fullName evidence="2">Uncharacterized protein</fullName>
    </submittedName>
</protein>
<reference evidence="2" key="1">
    <citation type="journal article" date="2021" name="bioRxiv">
        <title>Whole Genome Assembly and Annotation of Northern Wild Rice, Zizania palustris L., Supports a Whole Genome Duplication in the Zizania Genus.</title>
        <authorList>
            <person name="Haas M."/>
            <person name="Kono T."/>
            <person name="Macchietto M."/>
            <person name="Millas R."/>
            <person name="McGilp L."/>
            <person name="Shao M."/>
            <person name="Duquette J."/>
            <person name="Hirsch C.N."/>
            <person name="Kimball J."/>
        </authorList>
    </citation>
    <scope>NUCLEOTIDE SEQUENCE</scope>
    <source>
        <tissue evidence="2">Fresh leaf tissue</tissue>
    </source>
</reference>
<sequence length="111" mass="12462">MFFCRSFFGSVFYHQSDHDVCRLGNNPTQAAESTAWPAVRLPVATQVPRQEANFCKAGGPHEQHCSAERKSTRAAARNRHRAPRQGIPASSPTARNFFPFFGETSPWQQAR</sequence>
<feature type="region of interest" description="Disordered" evidence="1">
    <location>
        <begin position="57"/>
        <end position="111"/>
    </location>
</feature>
<feature type="compositionally biased region" description="Basic and acidic residues" evidence="1">
    <location>
        <begin position="59"/>
        <end position="71"/>
    </location>
</feature>
<proteinExistence type="predicted"/>
<organism evidence="2 3">
    <name type="scientific">Zizania palustris</name>
    <name type="common">Northern wild rice</name>
    <dbReference type="NCBI Taxonomy" id="103762"/>
    <lineage>
        <taxon>Eukaryota</taxon>
        <taxon>Viridiplantae</taxon>
        <taxon>Streptophyta</taxon>
        <taxon>Embryophyta</taxon>
        <taxon>Tracheophyta</taxon>
        <taxon>Spermatophyta</taxon>
        <taxon>Magnoliopsida</taxon>
        <taxon>Liliopsida</taxon>
        <taxon>Poales</taxon>
        <taxon>Poaceae</taxon>
        <taxon>BOP clade</taxon>
        <taxon>Oryzoideae</taxon>
        <taxon>Oryzeae</taxon>
        <taxon>Zizaniinae</taxon>
        <taxon>Zizania</taxon>
    </lineage>
</organism>
<evidence type="ECO:0000313" key="2">
    <source>
        <dbReference type="EMBL" id="KAG8061315.1"/>
    </source>
</evidence>
<evidence type="ECO:0000256" key="1">
    <source>
        <dbReference type="SAM" id="MobiDB-lite"/>
    </source>
</evidence>
<name>A0A8J5SJ81_ZIZPA</name>
<dbReference type="EMBL" id="JAAALK010000286">
    <property type="protein sequence ID" value="KAG8061315.1"/>
    <property type="molecule type" value="Genomic_DNA"/>
</dbReference>